<dbReference type="EnsemblPlants" id="TuG1812G0600004461.01.T01">
    <property type="protein sequence ID" value="TuG1812G0600004461.01.T01.cds328566"/>
    <property type="gene ID" value="TuG1812G0600004461.01"/>
</dbReference>
<evidence type="ECO:0000313" key="3">
    <source>
        <dbReference type="Proteomes" id="UP000015106"/>
    </source>
</evidence>
<organism evidence="2 3">
    <name type="scientific">Triticum urartu</name>
    <name type="common">Red wild einkorn</name>
    <name type="synonym">Crithodium urartu</name>
    <dbReference type="NCBI Taxonomy" id="4572"/>
    <lineage>
        <taxon>Eukaryota</taxon>
        <taxon>Viridiplantae</taxon>
        <taxon>Streptophyta</taxon>
        <taxon>Embryophyta</taxon>
        <taxon>Tracheophyta</taxon>
        <taxon>Spermatophyta</taxon>
        <taxon>Magnoliopsida</taxon>
        <taxon>Liliopsida</taxon>
        <taxon>Poales</taxon>
        <taxon>Poaceae</taxon>
        <taxon>BOP clade</taxon>
        <taxon>Pooideae</taxon>
        <taxon>Triticodae</taxon>
        <taxon>Triticeae</taxon>
        <taxon>Triticinae</taxon>
        <taxon>Triticum</taxon>
    </lineage>
</organism>
<evidence type="ECO:0000256" key="1">
    <source>
        <dbReference type="SAM" id="MobiDB-lite"/>
    </source>
</evidence>
<name>A0A8R7UZJ4_TRIUA</name>
<accession>A0A8R7UZJ4</accession>
<proteinExistence type="predicted"/>
<sequence length="171" mass="17486">MMGLPGLRGHVVDGPGDVRHGRPEVGPVVEAERGDDGELVERPAREAAAQRRVGQPAVHLAHVAEVGPGPVQEAPLVAGVGVEGPAAGDELQEHHAEAVDVGLDGEAAGERVVGRAVAQGAHHARGHVGVVAGGPDPGQPQVGQLGGEVVGQEDVGRLQVAVDHRRRHRLV</sequence>
<keyword evidence="3" id="KW-1185">Reference proteome</keyword>
<reference evidence="2" key="3">
    <citation type="submission" date="2022-06" db="UniProtKB">
        <authorList>
            <consortium name="EnsemblPlants"/>
        </authorList>
    </citation>
    <scope>IDENTIFICATION</scope>
</reference>
<reference evidence="3" key="1">
    <citation type="journal article" date="2013" name="Nature">
        <title>Draft genome of the wheat A-genome progenitor Triticum urartu.</title>
        <authorList>
            <person name="Ling H.Q."/>
            <person name="Zhao S."/>
            <person name="Liu D."/>
            <person name="Wang J."/>
            <person name="Sun H."/>
            <person name="Zhang C."/>
            <person name="Fan H."/>
            <person name="Li D."/>
            <person name="Dong L."/>
            <person name="Tao Y."/>
            <person name="Gao C."/>
            <person name="Wu H."/>
            <person name="Li Y."/>
            <person name="Cui Y."/>
            <person name="Guo X."/>
            <person name="Zheng S."/>
            <person name="Wang B."/>
            <person name="Yu K."/>
            <person name="Liang Q."/>
            <person name="Yang W."/>
            <person name="Lou X."/>
            <person name="Chen J."/>
            <person name="Feng M."/>
            <person name="Jian J."/>
            <person name="Zhang X."/>
            <person name="Luo G."/>
            <person name="Jiang Y."/>
            <person name="Liu J."/>
            <person name="Wang Z."/>
            <person name="Sha Y."/>
            <person name="Zhang B."/>
            <person name="Wu H."/>
            <person name="Tang D."/>
            <person name="Shen Q."/>
            <person name="Xue P."/>
            <person name="Zou S."/>
            <person name="Wang X."/>
            <person name="Liu X."/>
            <person name="Wang F."/>
            <person name="Yang Y."/>
            <person name="An X."/>
            <person name="Dong Z."/>
            <person name="Zhang K."/>
            <person name="Zhang X."/>
            <person name="Luo M.C."/>
            <person name="Dvorak J."/>
            <person name="Tong Y."/>
            <person name="Wang J."/>
            <person name="Yang H."/>
            <person name="Li Z."/>
            <person name="Wang D."/>
            <person name="Zhang A."/>
            <person name="Wang J."/>
        </authorList>
    </citation>
    <scope>NUCLEOTIDE SEQUENCE</scope>
    <source>
        <strain evidence="3">cv. G1812</strain>
    </source>
</reference>
<reference evidence="2" key="2">
    <citation type="submission" date="2018-03" db="EMBL/GenBank/DDBJ databases">
        <title>The Triticum urartu genome reveals the dynamic nature of wheat genome evolution.</title>
        <authorList>
            <person name="Ling H."/>
            <person name="Ma B."/>
            <person name="Shi X."/>
            <person name="Liu H."/>
            <person name="Dong L."/>
            <person name="Sun H."/>
            <person name="Cao Y."/>
            <person name="Gao Q."/>
            <person name="Zheng S."/>
            <person name="Li Y."/>
            <person name="Yu Y."/>
            <person name="Du H."/>
            <person name="Qi M."/>
            <person name="Li Y."/>
            <person name="Yu H."/>
            <person name="Cui Y."/>
            <person name="Wang N."/>
            <person name="Chen C."/>
            <person name="Wu H."/>
            <person name="Zhao Y."/>
            <person name="Zhang J."/>
            <person name="Li Y."/>
            <person name="Zhou W."/>
            <person name="Zhang B."/>
            <person name="Hu W."/>
            <person name="Eijk M."/>
            <person name="Tang J."/>
            <person name="Witsenboer H."/>
            <person name="Zhao S."/>
            <person name="Li Z."/>
            <person name="Zhang A."/>
            <person name="Wang D."/>
            <person name="Liang C."/>
        </authorList>
    </citation>
    <scope>NUCLEOTIDE SEQUENCE [LARGE SCALE GENOMIC DNA]</scope>
    <source>
        <strain evidence="2">cv. G1812</strain>
    </source>
</reference>
<protein>
    <submittedName>
        <fullName evidence="2">Uncharacterized protein</fullName>
    </submittedName>
</protein>
<dbReference type="Proteomes" id="UP000015106">
    <property type="component" value="Chromosome 6"/>
</dbReference>
<dbReference type="AlphaFoldDB" id="A0A8R7UZJ4"/>
<feature type="region of interest" description="Disordered" evidence="1">
    <location>
        <begin position="1"/>
        <end position="37"/>
    </location>
</feature>
<dbReference type="Gramene" id="TuG1812G0600004461.01.T01">
    <property type="protein sequence ID" value="TuG1812G0600004461.01.T01.cds328566"/>
    <property type="gene ID" value="TuG1812G0600004461.01"/>
</dbReference>
<evidence type="ECO:0000313" key="2">
    <source>
        <dbReference type="EnsemblPlants" id="TuG1812G0600004461.01.T01.cds328566"/>
    </source>
</evidence>